<proteinExistence type="inferred from homology"/>
<reference evidence="6 7" key="1">
    <citation type="submission" date="2019-07" db="EMBL/GenBank/DDBJ databases">
        <title>Salinicoccus cyprini sp. nov., isolated from gastro-intestinal tract of mirror carp, Cyprinus carpio var. specularis, collected from Gobind Sagar Reservoir, Himachal Pradesh, India.</title>
        <authorList>
            <person name="Talwar C."/>
            <person name="Singh A.K."/>
            <person name="Lal R."/>
            <person name="Negi R.K."/>
        </authorList>
    </citation>
    <scope>NUCLEOTIDE SEQUENCE [LARGE SCALE GENOMIC DNA]</scope>
    <source>
        <strain evidence="6 7">CT19</strain>
    </source>
</reference>
<dbReference type="PANTHER" id="PTHR43630">
    <property type="entry name" value="POLY-BETA-1,6-N-ACETYL-D-GLUCOSAMINE SYNTHASE"/>
    <property type="match status" value="1"/>
</dbReference>
<dbReference type="SUPFAM" id="SSF53448">
    <property type="entry name" value="Nucleotide-diphospho-sugar transferases"/>
    <property type="match status" value="1"/>
</dbReference>
<dbReference type="Pfam" id="PF03142">
    <property type="entry name" value="Chitin_synth_2"/>
    <property type="match status" value="1"/>
</dbReference>
<evidence type="ECO:0000256" key="2">
    <source>
        <dbReference type="ARBA" id="ARBA00022676"/>
    </source>
</evidence>
<dbReference type="Gene3D" id="3.90.550.10">
    <property type="entry name" value="Spore Coat Polysaccharide Biosynthesis Protein SpsA, Chain A"/>
    <property type="match status" value="1"/>
</dbReference>
<evidence type="ECO:0000256" key="3">
    <source>
        <dbReference type="ARBA" id="ARBA00022679"/>
    </source>
</evidence>
<dbReference type="RefSeq" id="WP_145288208.1">
    <property type="nucleotide sequence ID" value="NZ_VMSJ01000002.1"/>
</dbReference>
<protein>
    <submittedName>
        <fullName evidence="6">Glycosyltransferase family 2 protein</fullName>
    </submittedName>
</protein>
<evidence type="ECO:0000256" key="1">
    <source>
        <dbReference type="ARBA" id="ARBA00006739"/>
    </source>
</evidence>
<dbReference type="InterPro" id="IPR029044">
    <property type="entry name" value="Nucleotide-diphossugar_trans"/>
</dbReference>
<comment type="caution">
    <text evidence="6">The sequence shown here is derived from an EMBL/GenBank/DDBJ whole genome shotgun (WGS) entry which is preliminary data.</text>
</comment>
<feature type="domain" description="Glycosyltransferase 2-like" evidence="5">
    <location>
        <begin position="61"/>
        <end position="214"/>
    </location>
</feature>
<feature type="transmembrane region" description="Helical" evidence="4">
    <location>
        <begin position="419"/>
        <end position="435"/>
    </location>
</feature>
<feature type="transmembrane region" description="Helical" evidence="4">
    <location>
        <begin position="385"/>
        <end position="407"/>
    </location>
</feature>
<keyword evidence="4" id="KW-0472">Membrane</keyword>
<dbReference type="InterPro" id="IPR001173">
    <property type="entry name" value="Glyco_trans_2-like"/>
</dbReference>
<dbReference type="Pfam" id="PF00535">
    <property type="entry name" value="Glycos_transf_2"/>
    <property type="match status" value="1"/>
</dbReference>
<dbReference type="CDD" id="cd06423">
    <property type="entry name" value="CESA_like"/>
    <property type="match status" value="1"/>
</dbReference>
<dbReference type="EMBL" id="VMSJ01000002">
    <property type="protein sequence ID" value="TVT28293.1"/>
    <property type="molecule type" value="Genomic_DNA"/>
</dbReference>
<keyword evidence="2" id="KW-0328">Glycosyltransferase</keyword>
<dbReference type="PANTHER" id="PTHR43630:SF1">
    <property type="entry name" value="POLY-BETA-1,6-N-ACETYL-D-GLUCOSAMINE SYNTHASE"/>
    <property type="match status" value="1"/>
</dbReference>
<keyword evidence="7" id="KW-1185">Reference proteome</keyword>
<name>A0A558AVL1_9STAP</name>
<gene>
    <name evidence="6" type="ORF">FO441_07735</name>
</gene>
<comment type="similarity">
    <text evidence="1">Belongs to the glycosyltransferase 2 family.</text>
</comment>
<dbReference type="OrthoDB" id="9766299at2"/>
<feature type="transmembrane region" description="Helical" evidence="4">
    <location>
        <begin position="6"/>
        <end position="33"/>
    </location>
</feature>
<sequence length="472" mass="54244">MDWQSIGLVLGWIILIYVLSITLFYILMMAFAYQALAKRKLLDDEMLDDDLRTNLFTKPVSILVPAYNEEAGIVESLHSLINLRYPESEIIVIDDGSKDSTAETVIEAFSMKRIYPTIVQHIETKKVNKVYQSKLHPKVFMIMKENGGKADALNTGINLARYPYFCSIDGDSILDENSLLKVMRPIIASDGKVVAAGGNVRIANGNDIHFGSLVERQLTRRPVVMMQIIEYLRAFMLGRIFLSRFNMVLIISGAFSVFSKRTVIAAGGYTPGVIGEDMELVVKVHEYLRRTNSDERIEFVPEPVCWTEAPTTLRVLRRQRRRWSQGLIESLWRHKHMTLNPKYGRIGLFAFPYFWLFEALGAVVELGGYIYIIVSFFLGTLYVEMALMLMLALILYGSIFSSFSLLLEAWTTKNYTRPRTILAMVLLALSETFWYRPLTLFWRLEGIYNFMRKNHDWGRMERQGLGRGKTQK</sequence>
<organism evidence="6 7">
    <name type="scientific">Salinicoccus cyprini</name>
    <dbReference type="NCBI Taxonomy" id="2493691"/>
    <lineage>
        <taxon>Bacteria</taxon>
        <taxon>Bacillati</taxon>
        <taxon>Bacillota</taxon>
        <taxon>Bacilli</taxon>
        <taxon>Bacillales</taxon>
        <taxon>Staphylococcaceae</taxon>
        <taxon>Salinicoccus</taxon>
    </lineage>
</organism>
<keyword evidence="3 6" id="KW-0808">Transferase</keyword>
<dbReference type="Proteomes" id="UP000315103">
    <property type="component" value="Unassembled WGS sequence"/>
</dbReference>
<evidence type="ECO:0000259" key="5">
    <source>
        <dbReference type="Pfam" id="PF00535"/>
    </source>
</evidence>
<evidence type="ECO:0000256" key="4">
    <source>
        <dbReference type="SAM" id="Phobius"/>
    </source>
</evidence>
<dbReference type="GO" id="GO:0016757">
    <property type="term" value="F:glycosyltransferase activity"/>
    <property type="evidence" value="ECO:0007669"/>
    <property type="project" value="UniProtKB-KW"/>
</dbReference>
<accession>A0A558AVL1</accession>
<evidence type="ECO:0000313" key="6">
    <source>
        <dbReference type="EMBL" id="TVT28293.1"/>
    </source>
</evidence>
<feature type="transmembrane region" description="Helical" evidence="4">
    <location>
        <begin position="353"/>
        <end position="379"/>
    </location>
</feature>
<keyword evidence="4" id="KW-1133">Transmembrane helix</keyword>
<keyword evidence="4" id="KW-0812">Transmembrane</keyword>
<dbReference type="AlphaFoldDB" id="A0A558AVL1"/>
<evidence type="ECO:0000313" key="7">
    <source>
        <dbReference type="Proteomes" id="UP000315103"/>
    </source>
</evidence>